<reference evidence="1" key="2">
    <citation type="submission" date="2022-06" db="UniProtKB">
        <authorList>
            <consortium name="EnsemblMetazoa"/>
        </authorList>
    </citation>
    <scope>IDENTIFICATION</scope>
</reference>
<reference evidence="2" key="1">
    <citation type="submission" date="2013-10" db="EMBL/GenBank/DDBJ databases">
        <title>Genome sequencing of Onchocerca volvulus.</title>
        <authorList>
            <person name="Cotton J."/>
            <person name="Tsai J."/>
            <person name="Stanley E."/>
            <person name="Tracey A."/>
            <person name="Holroyd N."/>
            <person name="Lustigman S."/>
            <person name="Berriman M."/>
        </authorList>
    </citation>
    <scope>NUCLEOTIDE SEQUENCE</scope>
</reference>
<protein>
    <submittedName>
        <fullName evidence="1">Uncharacterized protein</fullName>
    </submittedName>
</protein>
<organism evidence="1 2">
    <name type="scientific">Onchocerca volvulus</name>
    <dbReference type="NCBI Taxonomy" id="6282"/>
    <lineage>
        <taxon>Eukaryota</taxon>
        <taxon>Metazoa</taxon>
        <taxon>Ecdysozoa</taxon>
        <taxon>Nematoda</taxon>
        <taxon>Chromadorea</taxon>
        <taxon>Rhabditida</taxon>
        <taxon>Spirurina</taxon>
        <taxon>Spiruromorpha</taxon>
        <taxon>Filarioidea</taxon>
        <taxon>Onchocercidae</taxon>
        <taxon>Onchocerca</taxon>
    </lineage>
</organism>
<dbReference type="EnsemblMetazoa" id="OVOC7608.2">
    <property type="protein sequence ID" value="OVOC7608.2"/>
    <property type="gene ID" value="WBGene00244417"/>
</dbReference>
<dbReference type="AlphaFoldDB" id="A0A8R1TZC4"/>
<evidence type="ECO:0000313" key="1">
    <source>
        <dbReference type="EnsemblMetazoa" id="OVOC7608.1"/>
    </source>
</evidence>
<dbReference type="EMBL" id="CMVM020000222">
    <property type="status" value="NOT_ANNOTATED_CDS"/>
    <property type="molecule type" value="Genomic_DNA"/>
</dbReference>
<keyword evidence="2" id="KW-1185">Reference proteome</keyword>
<accession>A0A8R1TZC4</accession>
<name>A0A8R1TZC4_ONCVO</name>
<evidence type="ECO:0000313" key="2">
    <source>
        <dbReference type="Proteomes" id="UP000024404"/>
    </source>
</evidence>
<dbReference type="EnsemblMetazoa" id="OVOC7608.1">
    <property type="protein sequence ID" value="OVOC7608.1"/>
    <property type="gene ID" value="WBGene00244417"/>
</dbReference>
<sequence length="86" mass="9505">MLDYHKCFPMRMLYAYGAAMPVHYKIPVVQTTRSAAAATIITTANVTNGPVIANTAGLLIDYHEQINSLMKSIATIYARFLYCVCS</sequence>
<dbReference type="Proteomes" id="UP000024404">
    <property type="component" value="Unassembled WGS sequence"/>
</dbReference>
<proteinExistence type="predicted"/>